<keyword evidence="4" id="KW-1185">Reference proteome</keyword>
<proteinExistence type="inferred from homology"/>
<dbReference type="Proteomes" id="UP000605992">
    <property type="component" value="Unassembled WGS sequence"/>
</dbReference>
<dbReference type="InterPro" id="IPR036396">
    <property type="entry name" value="Cyt_P450_sf"/>
</dbReference>
<dbReference type="RefSeq" id="WP_203942239.1">
    <property type="nucleotide sequence ID" value="NZ_BOOR01000004.1"/>
</dbReference>
<reference evidence="3" key="1">
    <citation type="submission" date="2021-01" db="EMBL/GenBank/DDBJ databases">
        <title>Whole genome shotgun sequence of Planotetraspora thailandica NBRC 104271.</title>
        <authorList>
            <person name="Komaki H."/>
            <person name="Tamura T."/>
        </authorList>
    </citation>
    <scope>NUCLEOTIDE SEQUENCE</scope>
    <source>
        <strain evidence="3">NBRC 104271</strain>
    </source>
</reference>
<protein>
    <recommendedName>
        <fullName evidence="5">Cytochrome P450</fullName>
    </recommendedName>
</protein>
<dbReference type="GO" id="GO:0016705">
    <property type="term" value="F:oxidoreductase activity, acting on paired donors, with incorporation or reduction of molecular oxygen"/>
    <property type="evidence" value="ECO:0007669"/>
    <property type="project" value="InterPro"/>
</dbReference>
<organism evidence="3 4">
    <name type="scientific">Planotetraspora thailandica</name>
    <dbReference type="NCBI Taxonomy" id="487172"/>
    <lineage>
        <taxon>Bacteria</taxon>
        <taxon>Bacillati</taxon>
        <taxon>Actinomycetota</taxon>
        <taxon>Actinomycetes</taxon>
        <taxon>Streptosporangiales</taxon>
        <taxon>Streptosporangiaceae</taxon>
        <taxon>Planotetraspora</taxon>
    </lineage>
</organism>
<evidence type="ECO:0000313" key="4">
    <source>
        <dbReference type="Proteomes" id="UP000605992"/>
    </source>
</evidence>
<evidence type="ECO:0008006" key="5">
    <source>
        <dbReference type="Google" id="ProtNLM"/>
    </source>
</evidence>
<evidence type="ECO:0000256" key="1">
    <source>
        <dbReference type="ARBA" id="ARBA00010617"/>
    </source>
</evidence>
<dbReference type="InterPro" id="IPR002397">
    <property type="entry name" value="Cyt_P450_B"/>
</dbReference>
<dbReference type="AlphaFoldDB" id="A0A8J3V0N2"/>
<comment type="similarity">
    <text evidence="1">Belongs to the cytochrome P450 family.</text>
</comment>
<gene>
    <name evidence="3" type="ORF">Pth03_03030</name>
</gene>
<sequence>MTHEPPFAHDGQWHVTRHADVRAVLAGPGFAVPEPPGGPTSGPASGPASGHAGGRAPGMGWLRGSVSRFSNDEEHKRRRSRVVAALAGLNAALLRREAFDLATAELAAAGPTVDVMALLARRVPVGVLAVHLGVATENREKAVAAVAGIAAAYHPRPAGADDGPDEHPSGLPGDHPGGDPADEAVGVLAGLLRDPAPDHLAAVAGLLVQACDATAGLIGNALSLVTHLPYDLITRWPAEAVLTETLRYDPPVRLTRRVARADAVVGGVVIPAGAVVVLDLAAAGRDPDVFPDPHRFDPGRRLLTGAGHLGFGSGLRPCPGDTIALALAAGVLEATRDHTAADPGVVYEPSPNLRVPVQLWLKAPNVSQTLCNNGLTDSLDHV</sequence>
<dbReference type="Pfam" id="PF00067">
    <property type="entry name" value="p450"/>
    <property type="match status" value="1"/>
</dbReference>
<comment type="caution">
    <text evidence="3">The sequence shown here is derived from an EMBL/GenBank/DDBJ whole genome shotgun (WGS) entry which is preliminary data.</text>
</comment>
<dbReference type="PANTHER" id="PTHR46696">
    <property type="entry name" value="P450, PUTATIVE (EUROFUNG)-RELATED"/>
    <property type="match status" value="1"/>
</dbReference>
<dbReference type="EMBL" id="BOOR01000004">
    <property type="protein sequence ID" value="GII51914.1"/>
    <property type="molecule type" value="Genomic_DNA"/>
</dbReference>
<evidence type="ECO:0000313" key="3">
    <source>
        <dbReference type="EMBL" id="GII51914.1"/>
    </source>
</evidence>
<dbReference type="GO" id="GO:0020037">
    <property type="term" value="F:heme binding"/>
    <property type="evidence" value="ECO:0007669"/>
    <property type="project" value="InterPro"/>
</dbReference>
<dbReference type="PANTHER" id="PTHR46696:SF1">
    <property type="entry name" value="CYTOCHROME P450 YJIB-RELATED"/>
    <property type="match status" value="1"/>
</dbReference>
<accession>A0A8J3V0N2</accession>
<evidence type="ECO:0000256" key="2">
    <source>
        <dbReference type="SAM" id="MobiDB-lite"/>
    </source>
</evidence>
<dbReference type="GO" id="GO:0004497">
    <property type="term" value="F:monooxygenase activity"/>
    <property type="evidence" value="ECO:0007669"/>
    <property type="project" value="InterPro"/>
</dbReference>
<feature type="region of interest" description="Disordered" evidence="2">
    <location>
        <begin position="155"/>
        <end position="179"/>
    </location>
</feature>
<dbReference type="InterPro" id="IPR001128">
    <property type="entry name" value="Cyt_P450"/>
</dbReference>
<dbReference type="Gene3D" id="1.10.630.10">
    <property type="entry name" value="Cytochrome P450"/>
    <property type="match status" value="1"/>
</dbReference>
<name>A0A8J3V0N2_9ACTN</name>
<dbReference type="SUPFAM" id="SSF48264">
    <property type="entry name" value="Cytochrome P450"/>
    <property type="match status" value="1"/>
</dbReference>
<feature type="compositionally biased region" description="Low complexity" evidence="2">
    <location>
        <begin position="41"/>
        <end position="50"/>
    </location>
</feature>
<dbReference type="PRINTS" id="PR00359">
    <property type="entry name" value="BP450"/>
</dbReference>
<feature type="region of interest" description="Disordered" evidence="2">
    <location>
        <begin position="28"/>
        <end position="64"/>
    </location>
</feature>
<dbReference type="GO" id="GO:0005506">
    <property type="term" value="F:iron ion binding"/>
    <property type="evidence" value="ECO:0007669"/>
    <property type="project" value="InterPro"/>
</dbReference>